<evidence type="ECO:0000259" key="2">
    <source>
        <dbReference type="Pfam" id="PF05764"/>
    </source>
</evidence>
<protein>
    <recommendedName>
        <fullName evidence="2">Vps72/YL1 N-terminal domain-containing protein</fullName>
    </recommendedName>
</protein>
<feature type="region of interest" description="Disordered" evidence="1">
    <location>
        <begin position="208"/>
        <end position="230"/>
    </location>
</feature>
<dbReference type="GO" id="GO:0005634">
    <property type="term" value="C:nucleus"/>
    <property type="evidence" value="ECO:0007669"/>
    <property type="project" value="TreeGrafter"/>
</dbReference>
<dbReference type="Proteomes" id="UP001162031">
    <property type="component" value="Unassembled WGS sequence"/>
</dbReference>
<gene>
    <name evidence="3" type="ORF">HBR001_LOCUS8248</name>
</gene>
<feature type="region of interest" description="Disordered" evidence="1">
    <location>
        <begin position="145"/>
        <end position="176"/>
    </location>
</feature>
<organism evidence="3 4">
    <name type="scientific">Hyaloperonospora brassicae</name>
    <name type="common">Brassica downy mildew</name>
    <name type="synonym">Peronospora brassicae</name>
    <dbReference type="NCBI Taxonomy" id="162125"/>
    <lineage>
        <taxon>Eukaryota</taxon>
        <taxon>Sar</taxon>
        <taxon>Stramenopiles</taxon>
        <taxon>Oomycota</taxon>
        <taxon>Peronosporomycetes</taxon>
        <taxon>Peronosporales</taxon>
        <taxon>Peronosporaceae</taxon>
        <taxon>Hyaloperonospora</taxon>
    </lineage>
</organism>
<feature type="region of interest" description="Disordered" evidence="1">
    <location>
        <begin position="1"/>
        <end position="131"/>
    </location>
</feature>
<feature type="compositionally biased region" description="Basic and acidic residues" evidence="1">
    <location>
        <begin position="151"/>
        <end position="176"/>
    </location>
</feature>
<dbReference type="PANTHER" id="PTHR13275">
    <property type="entry name" value="YL-1 PROTEIN TRANSCRIPTION FACTOR-LIKE 1"/>
    <property type="match status" value="1"/>
</dbReference>
<feature type="domain" description="Vps72/YL1 N-terminal" evidence="2">
    <location>
        <begin position="16"/>
        <end position="235"/>
    </location>
</feature>
<feature type="region of interest" description="Disordered" evidence="1">
    <location>
        <begin position="252"/>
        <end position="319"/>
    </location>
</feature>
<feature type="compositionally biased region" description="Basic and acidic residues" evidence="1">
    <location>
        <begin position="209"/>
        <end position="218"/>
    </location>
</feature>
<sequence length="319" mass="35744">MASRARSDVAPRKVLPARSSRGTRIHKLIGEEAEIDASFWGHSAWHEDGEDEDYSTEAEEEDIVDSDFDQEEQPDTDVHDDDDNDEKGTTRRKRSETSSGRYKEPLMHRVVKRKGPENNVKAPEAPGAPVTSLTPLYQYVAPTVRSSTVKKSSESSEMRRQASHKAAELAAKHKKVTVEKVGSRLTQAQLLAEAVRTEVENTQSLQRLEQLEEEKKAESAAPKAPSSGRMVRYYSKLDAPKTITFLNALDFPPIFNQPKPKKRVSAQQQKIDKRKREAEEKADQGNDRVLLHKTPEEKDGRQHGSLPNNELTAEKAAAA</sequence>
<evidence type="ECO:0000256" key="1">
    <source>
        <dbReference type="SAM" id="MobiDB-lite"/>
    </source>
</evidence>
<evidence type="ECO:0000313" key="4">
    <source>
        <dbReference type="Proteomes" id="UP001162031"/>
    </source>
</evidence>
<dbReference type="EMBL" id="CANTFL010001446">
    <property type="protein sequence ID" value="CAI5740730.1"/>
    <property type="molecule type" value="Genomic_DNA"/>
</dbReference>
<name>A0AAV0UYM0_HYABA</name>
<dbReference type="PANTHER" id="PTHR13275:SF4">
    <property type="entry name" value="VACUOLAR PROTEIN SORTING-ASSOCIATED PROTEIN 72 HOMOLOG"/>
    <property type="match status" value="1"/>
</dbReference>
<accession>A0AAV0UYM0</accession>
<evidence type="ECO:0000313" key="3">
    <source>
        <dbReference type="EMBL" id="CAI5740730.1"/>
    </source>
</evidence>
<feature type="compositionally biased region" description="Basic and acidic residues" evidence="1">
    <location>
        <begin position="1"/>
        <end position="11"/>
    </location>
</feature>
<feature type="compositionally biased region" description="Acidic residues" evidence="1">
    <location>
        <begin position="48"/>
        <end position="85"/>
    </location>
</feature>
<comment type="caution">
    <text evidence="3">The sequence shown here is derived from an EMBL/GenBank/DDBJ whole genome shotgun (WGS) entry which is preliminary data.</text>
</comment>
<dbReference type="InterPro" id="IPR046757">
    <property type="entry name" value="YL1_N"/>
</dbReference>
<feature type="compositionally biased region" description="Basic and acidic residues" evidence="1">
    <location>
        <begin position="270"/>
        <end position="302"/>
    </location>
</feature>
<proteinExistence type="predicted"/>
<reference evidence="3" key="1">
    <citation type="submission" date="2022-12" db="EMBL/GenBank/DDBJ databases">
        <authorList>
            <person name="Webb A."/>
        </authorList>
    </citation>
    <scope>NUCLEOTIDE SEQUENCE</scope>
    <source>
        <strain evidence="3">Hp1</strain>
    </source>
</reference>
<dbReference type="AlphaFoldDB" id="A0AAV0UYM0"/>
<keyword evidence="4" id="KW-1185">Reference proteome</keyword>
<dbReference type="Pfam" id="PF05764">
    <property type="entry name" value="YL1"/>
    <property type="match status" value="1"/>
</dbReference>